<keyword evidence="4" id="KW-0804">Transcription</keyword>
<dbReference type="AlphaFoldDB" id="A0A120FPC5"/>
<keyword evidence="8" id="KW-1185">Reference proteome</keyword>
<organism evidence="7 8">
    <name type="scientific">Rhizobium altiplani</name>
    <dbReference type="NCBI Taxonomy" id="1864509"/>
    <lineage>
        <taxon>Bacteria</taxon>
        <taxon>Pseudomonadati</taxon>
        <taxon>Pseudomonadota</taxon>
        <taxon>Alphaproteobacteria</taxon>
        <taxon>Hyphomicrobiales</taxon>
        <taxon>Rhizobiaceae</taxon>
        <taxon>Rhizobium/Agrobacterium group</taxon>
        <taxon>Rhizobium</taxon>
    </lineage>
</organism>
<dbReference type="GO" id="GO:0030246">
    <property type="term" value="F:carbohydrate binding"/>
    <property type="evidence" value="ECO:0007669"/>
    <property type="project" value="InterPro"/>
</dbReference>
<feature type="domain" description="Sugar-binding" evidence="5">
    <location>
        <begin position="77"/>
        <end position="324"/>
    </location>
</feature>
<reference evidence="7 8" key="1">
    <citation type="submission" date="2015-11" db="EMBL/GenBank/DDBJ databases">
        <title>Draft Genome Sequence of the Strain BR 10423 (Rhizobium sp.) isolated from nodules of Mimosa pudica.</title>
        <authorList>
            <person name="Barauna A.C."/>
            <person name="Zilli J.E."/>
            <person name="Simoes-Araujo J.L."/>
            <person name="Reis V.M."/>
            <person name="James E.K."/>
            <person name="Reis F.B.Jr."/>
            <person name="Rouws L.F."/>
            <person name="Passos S.R."/>
            <person name="Gois S.R."/>
        </authorList>
    </citation>
    <scope>NUCLEOTIDE SEQUENCE [LARGE SCALE GENOMIC DNA]</scope>
    <source>
        <strain evidence="7 8">BR10423</strain>
    </source>
</reference>
<dbReference type="SUPFAM" id="SSF100950">
    <property type="entry name" value="NagB/RpiA/CoA transferase-like"/>
    <property type="match status" value="1"/>
</dbReference>
<dbReference type="SUPFAM" id="SSF46689">
    <property type="entry name" value="Homeodomain-like"/>
    <property type="match status" value="1"/>
</dbReference>
<dbReference type="InterPro" id="IPR036388">
    <property type="entry name" value="WH-like_DNA-bd_sf"/>
</dbReference>
<evidence type="ECO:0000256" key="1">
    <source>
        <dbReference type="ARBA" id="ARBA00010466"/>
    </source>
</evidence>
<dbReference type="PANTHER" id="PTHR34294">
    <property type="entry name" value="TRANSCRIPTIONAL REGULATOR-RELATED"/>
    <property type="match status" value="1"/>
</dbReference>
<comment type="caution">
    <text evidence="7">The sequence shown here is derived from an EMBL/GenBank/DDBJ whole genome shotgun (WGS) entry which is preliminary data.</text>
</comment>
<evidence type="ECO:0000313" key="7">
    <source>
        <dbReference type="EMBL" id="KWV56736.1"/>
    </source>
</evidence>
<dbReference type="Pfam" id="PF08281">
    <property type="entry name" value="Sigma70_r4_2"/>
    <property type="match status" value="1"/>
</dbReference>
<dbReference type="Gene3D" id="1.10.10.10">
    <property type="entry name" value="Winged helix-like DNA-binding domain superfamily/Winged helix DNA-binding domain"/>
    <property type="match status" value="1"/>
</dbReference>
<evidence type="ECO:0000259" key="5">
    <source>
        <dbReference type="Pfam" id="PF04198"/>
    </source>
</evidence>
<proteinExistence type="inferred from homology"/>
<keyword evidence="3" id="KW-0238">DNA-binding</keyword>
<comment type="similarity">
    <text evidence="1">Belongs to the SorC transcriptional regulatory family.</text>
</comment>
<name>A0A120FPC5_9HYPH</name>
<dbReference type="GO" id="GO:0003677">
    <property type="term" value="F:DNA binding"/>
    <property type="evidence" value="ECO:0007669"/>
    <property type="project" value="UniProtKB-KW"/>
</dbReference>
<dbReference type="EMBL" id="LNCD01000034">
    <property type="protein sequence ID" value="KWV56736.1"/>
    <property type="molecule type" value="Genomic_DNA"/>
</dbReference>
<dbReference type="InterPro" id="IPR037171">
    <property type="entry name" value="NagB/RpiA_transferase-like"/>
</dbReference>
<dbReference type="InterPro" id="IPR051054">
    <property type="entry name" value="SorC_transcr_regulators"/>
</dbReference>
<gene>
    <name evidence="7" type="ORF">AS026_33380</name>
</gene>
<evidence type="ECO:0000256" key="4">
    <source>
        <dbReference type="ARBA" id="ARBA00023163"/>
    </source>
</evidence>
<feature type="domain" description="RNA polymerase sigma factor 70 region 4 type 2" evidence="6">
    <location>
        <begin position="29"/>
        <end position="60"/>
    </location>
</feature>
<evidence type="ECO:0000313" key="8">
    <source>
        <dbReference type="Proteomes" id="UP000068164"/>
    </source>
</evidence>
<dbReference type="InterPro" id="IPR013249">
    <property type="entry name" value="RNA_pol_sigma70_r4_t2"/>
</dbReference>
<dbReference type="GO" id="GO:0006352">
    <property type="term" value="P:DNA-templated transcription initiation"/>
    <property type="evidence" value="ECO:0007669"/>
    <property type="project" value="InterPro"/>
</dbReference>
<keyword evidence="2" id="KW-0805">Transcription regulation</keyword>
<accession>A0A120FPC5</accession>
<dbReference type="Proteomes" id="UP000068164">
    <property type="component" value="Unassembled WGS sequence"/>
</dbReference>
<dbReference type="InterPro" id="IPR007324">
    <property type="entry name" value="Sugar-bd_dom_put"/>
</dbReference>
<evidence type="ECO:0000256" key="2">
    <source>
        <dbReference type="ARBA" id="ARBA00023015"/>
    </source>
</evidence>
<sequence length="336" mass="36668">MNNVEINHSGTIRMPIRSTDQVLHKAAWLYYTHGMRQDEVAKHLDISRASVATYLRRARETGIVNIATSTQLFADDVLARQLEDAAGLKAVWIVPEDRHALDPTAEMPVVAAAVFLELIGKDDRIGVAWGRTVYHIADVMPFADLQGVTVVQLCGNLGAPYSYRPDQCTTEIARRLNAQGINFYAPLVLSSERLAQELRQEPVIQEQLATIPHCTLALYSVGGIEADSHLVKCGALTAEELRVLGEAGAAGVIAGQVIDRDGQLMDCAHNRRCISADLDSIRSIPKRMMVVQEDEKLEPLVAAIKGGFASHLIVTASMARRLLERLGSATVAAKTE</sequence>
<evidence type="ECO:0000256" key="3">
    <source>
        <dbReference type="ARBA" id="ARBA00023125"/>
    </source>
</evidence>
<dbReference type="Gene3D" id="3.40.50.1360">
    <property type="match status" value="1"/>
</dbReference>
<dbReference type="PANTHER" id="PTHR34294:SF1">
    <property type="entry name" value="TRANSCRIPTIONAL REGULATOR LSRR"/>
    <property type="match status" value="1"/>
</dbReference>
<dbReference type="Pfam" id="PF04198">
    <property type="entry name" value="Sugar-bind"/>
    <property type="match status" value="1"/>
</dbReference>
<dbReference type="GO" id="GO:0016987">
    <property type="term" value="F:sigma factor activity"/>
    <property type="evidence" value="ECO:0007669"/>
    <property type="project" value="InterPro"/>
</dbReference>
<protein>
    <submittedName>
        <fullName evidence="7">Uncharacterized protein</fullName>
    </submittedName>
</protein>
<dbReference type="InterPro" id="IPR009057">
    <property type="entry name" value="Homeodomain-like_sf"/>
</dbReference>
<evidence type="ECO:0000259" key="6">
    <source>
        <dbReference type="Pfam" id="PF08281"/>
    </source>
</evidence>